<evidence type="ECO:0000256" key="10">
    <source>
        <dbReference type="ARBA" id="ARBA00023254"/>
    </source>
</evidence>
<dbReference type="VEuPathDB" id="VectorBase:ASTE004347"/>
<dbReference type="GO" id="GO:0005634">
    <property type="term" value="C:nucleus"/>
    <property type="evidence" value="ECO:0007669"/>
    <property type="project" value="UniProtKB-SubCell"/>
</dbReference>
<keyword evidence="8" id="KW-0943">RNA-mediated gene silencing</keyword>
<feature type="domain" description="HMG box" evidence="12">
    <location>
        <begin position="3"/>
        <end position="58"/>
    </location>
</feature>
<comment type="subcellular location">
    <subcellularLocation>
        <location evidence="2">Cytoplasm</location>
    </subcellularLocation>
    <subcellularLocation>
        <location evidence="1">Nucleus</location>
    </subcellularLocation>
</comment>
<dbReference type="GO" id="GO:0045892">
    <property type="term" value="P:negative regulation of DNA-templated transcription"/>
    <property type="evidence" value="ECO:0007669"/>
    <property type="project" value="TreeGrafter"/>
</dbReference>
<evidence type="ECO:0000256" key="2">
    <source>
        <dbReference type="ARBA" id="ARBA00004496"/>
    </source>
</evidence>
<protein>
    <submittedName>
        <fullName evidence="14">Uncharacterized protein</fullName>
    </submittedName>
</protein>
<sequence length="876" mass="97201">MPKRNAFFWFMLEHKKRLEAKGYRFRGVKDVVPLAGKIWEKMDAKERERYAAREVEKKPHPKPAHRSSTARHQSQPIKNKNPPDECKEGGPQLMTEMLTKRLWQAEMDSTIETLDFYLISIEYFCRTDDGVYIPAELGLVKFSLESGVQERLHLLINPGKLPYGCALQAEQHGADTHSLPLPPYALGETDLNGVAARLASFLEPGGDADGNRLPMLFTATDGVPVVESTLRRLLRERIGNRPLYVTTVPQLFYRVKLAVERHMMSMTLFPSLVAAQQIIDTDTFAFTSGISCEYHETHDLLERCALARCIRWAYTIAGNCCKELGVDLLPGKHKPLDTTVDTLSDLVDATADGGTGEANVSVPMDSNLERSNDAVADAEDEPGCSSSKRQRCGNRLDYCQLLEQQGQGEGPVGEPKKPETFNVRGMSGRGRGLLLDEYPHLAVMGRGRGRGFDPLVRGRGQITPVRGREYKGQEEAKGRKIRSLAEITPEAGELWVKMDENQRQPYVVKANEGKDGTALGRLNSLGVSIDSVEHQLREKRAKDQMVRDLTDLRVMLAANKTELAKEVFYIISMEYFCCTYQGVYIPAELAVVKYSLASGVMDQLHLLIKASEIPLGYAAAAMERSGKTHQLPTPPDALGVADFGEIADRLLAFLDADGPLPLLFTDEEAMPAVECMLASILGKHGNDRLKQLHICPLAQLFYKLIIATERRNGEQFRSNVPSVRIAQQILSLDRYAYTLGISCDYHEGLLNTYHCALSRSVRRTYTISMYCCTSLGIQLIPGKHMPPVRNDGRKPAQTPNATVDRMLYEDLLKLGLASGEPAPADSSRYTADTAEESTHHSVHNTSLQSSSEVEKAVGAFPEHKSRGDAGQPVSAR</sequence>
<reference evidence="14" key="2">
    <citation type="submission" date="2020-05" db="UniProtKB">
        <authorList>
            <consortium name="EnsemblMetazoa"/>
        </authorList>
    </citation>
    <scope>IDENTIFICATION</scope>
    <source>
        <strain evidence="14">Indian</strain>
    </source>
</reference>
<keyword evidence="5" id="KW-0963">Cytoplasm</keyword>
<evidence type="ECO:0000259" key="13">
    <source>
        <dbReference type="Pfam" id="PF13017"/>
    </source>
</evidence>
<evidence type="ECO:0000256" key="11">
    <source>
        <dbReference type="SAM" id="MobiDB-lite"/>
    </source>
</evidence>
<dbReference type="InterPro" id="IPR039259">
    <property type="entry name" value="Protein_maelstrom"/>
</dbReference>
<keyword evidence="4" id="KW-0217">Developmental protein</keyword>
<evidence type="ECO:0000313" key="15">
    <source>
        <dbReference type="Proteomes" id="UP000076408"/>
    </source>
</evidence>
<keyword evidence="10" id="KW-0469">Meiosis</keyword>
<evidence type="ECO:0000256" key="3">
    <source>
        <dbReference type="ARBA" id="ARBA00007057"/>
    </source>
</evidence>
<dbReference type="GO" id="GO:0043565">
    <property type="term" value="F:sequence-specific DNA binding"/>
    <property type="evidence" value="ECO:0007669"/>
    <property type="project" value="TreeGrafter"/>
</dbReference>
<reference evidence="15" key="1">
    <citation type="journal article" date="2014" name="Genome Biol.">
        <title>Genome analysis of a major urban malaria vector mosquito, Anopheles stephensi.</title>
        <authorList>
            <person name="Jiang X."/>
            <person name="Peery A."/>
            <person name="Hall A.B."/>
            <person name="Sharma A."/>
            <person name="Chen X.G."/>
            <person name="Waterhouse R.M."/>
            <person name="Komissarov A."/>
            <person name="Riehle M.M."/>
            <person name="Shouche Y."/>
            <person name="Sharakhova M.V."/>
            <person name="Lawson D."/>
            <person name="Pakpour N."/>
            <person name="Arensburger P."/>
            <person name="Davidson V.L."/>
            <person name="Eiglmeier K."/>
            <person name="Emrich S."/>
            <person name="George P."/>
            <person name="Kennedy R.C."/>
            <person name="Mane S.P."/>
            <person name="Maslen G."/>
            <person name="Oringanje C."/>
            <person name="Qi Y."/>
            <person name="Settlage R."/>
            <person name="Tojo M."/>
            <person name="Tubio J.M."/>
            <person name="Unger M.F."/>
            <person name="Wang B."/>
            <person name="Vernick K.D."/>
            <person name="Ribeiro J.M."/>
            <person name="James A.A."/>
            <person name="Michel K."/>
            <person name="Riehle M.A."/>
            <person name="Luckhart S."/>
            <person name="Sharakhov I.V."/>
            <person name="Tu Z."/>
        </authorList>
    </citation>
    <scope>NUCLEOTIDE SEQUENCE [LARGE SCALE GENOMIC DNA]</scope>
    <source>
        <strain evidence="15">Indian</strain>
    </source>
</reference>
<keyword evidence="6" id="KW-0221">Differentiation</keyword>
<dbReference type="Proteomes" id="UP000076408">
    <property type="component" value="Unassembled WGS sequence"/>
</dbReference>
<proteinExistence type="inferred from homology"/>
<keyword evidence="7" id="KW-0238">DNA-binding</keyword>
<evidence type="ECO:0000256" key="6">
    <source>
        <dbReference type="ARBA" id="ARBA00022782"/>
    </source>
</evidence>
<dbReference type="OMA" id="CLEWIHE"/>
<dbReference type="EnsemblMetazoa" id="ASTEI04505-RA">
    <property type="protein sequence ID" value="ASTEI04505-PA"/>
    <property type="gene ID" value="ASTEI04505"/>
</dbReference>
<dbReference type="VEuPathDB" id="VectorBase:ASTEI04505"/>
<feature type="region of interest" description="Disordered" evidence="11">
    <location>
        <begin position="819"/>
        <end position="876"/>
    </location>
</feature>
<dbReference type="VEuPathDB" id="VectorBase:ASTEI20_035925"/>
<feature type="domain" description="Maelstrom" evidence="13">
    <location>
        <begin position="581"/>
        <end position="789"/>
    </location>
</feature>
<dbReference type="InterPro" id="IPR036910">
    <property type="entry name" value="HMG_box_dom_sf"/>
</dbReference>
<feature type="compositionally biased region" description="Basic residues" evidence="11">
    <location>
        <begin position="59"/>
        <end position="69"/>
    </location>
</feature>
<dbReference type="GO" id="GO:0043186">
    <property type="term" value="C:P granule"/>
    <property type="evidence" value="ECO:0007669"/>
    <property type="project" value="TreeGrafter"/>
</dbReference>
<evidence type="ECO:0000256" key="1">
    <source>
        <dbReference type="ARBA" id="ARBA00004123"/>
    </source>
</evidence>
<dbReference type="VEuPathDB" id="VectorBase:ASTE004348"/>
<keyword evidence="15" id="KW-1185">Reference proteome</keyword>
<dbReference type="InterPro" id="IPR009071">
    <property type="entry name" value="HMG_box_dom"/>
</dbReference>
<dbReference type="PANTHER" id="PTHR21358:SF4">
    <property type="entry name" value="PROTEIN MAELSTROM HOMOLOG"/>
    <property type="match status" value="1"/>
</dbReference>
<name>A0A182Y7R9_ANOST</name>
<dbReference type="GO" id="GO:0030154">
    <property type="term" value="P:cell differentiation"/>
    <property type="evidence" value="ECO:0007669"/>
    <property type="project" value="UniProtKB-KW"/>
</dbReference>
<dbReference type="GO" id="GO:0060964">
    <property type="term" value="P:regulation of miRNA-mediated gene silencing"/>
    <property type="evidence" value="ECO:0007669"/>
    <property type="project" value="InterPro"/>
</dbReference>
<dbReference type="GO" id="GO:0007140">
    <property type="term" value="P:male meiotic nuclear division"/>
    <property type="evidence" value="ECO:0007669"/>
    <property type="project" value="TreeGrafter"/>
</dbReference>
<dbReference type="Pfam" id="PF13017">
    <property type="entry name" value="Maelstrom"/>
    <property type="match status" value="2"/>
</dbReference>
<comment type="similarity">
    <text evidence="3">Belongs to the maelstrom family.</text>
</comment>
<feature type="domain" description="Maelstrom" evidence="13">
    <location>
        <begin position="129"/>
        <end position="338"/>
    </location>
</feature>
<dbReference type="GO" id="GO:0007283">
    <property type="term" value="P:spermatogenesis"/>
    <property type="evidence" value="ECO:0007669"/>
    <property type="project" value="TreeGrafter"/>
</dbReference>
<dbReference type="Gene3D" id="1.10.30.10">
    <property type="entry name" value="High mobility group box domain"/>
    <property type="match status" value="1"/>
</dbReference>
<evidence type="ECO:0000256" key="8">
    <source>
        <dbReference type="ARBA" id="ARBA00023158"/>
    </source>
</evidence>
<dbReference type="Pfam" id="PF09011">
    <property type="entry name" value="HMG_box_2"/>
    <property type="match status" value="1"/>
</dbReference>
<dbReference type="AlphaFoldDB" id="A0A182Y7R9"/>
<evidence type="ECO:0000256" key="7">
    <source>
        <dbReference type="ARBA" id="ARBA00023125"/>
    </source>
</evidence>
<evidence type="ECO:0000256" key="4">
    <source>
        <dbReference type="ARBA" id="ARBA00022473"/>
    </source>
</evidence>
<evidence type="ECO:0000313" key="14">
    <source>
        <dbReference type="EnsemblMetazoa" id="ASTEI04505-PA"/>
    </source>
</evidence>
<dbReference type="GO" id="GO:0034587">
    <property type="term" value="P:piRNA processing"/>
    <property type="evidence" value="ECO:0007669"/>
    <property type="project" value="TreeGrafter"/>
</dbReference>
<dbReference type="InterPro" id="IPR024970">
    <property type="entry name" value="Maelstrom"/>
</dbReference>
<dbReference type="VEuPathDB" id="VectorBase:ASTEI20_041607"/>
<accession>A0A182Y7R9</accession>
<dbReference type="CDD" id="cd21992">
    <property type="entry name" value="HMG-box_MAEL"/>
    <property type="match status" value="1"/>
</dbReference>
<evidence type="ECO:0000256" key="9">
    <source>
        <dbReference type="ARBA" id="ARBA00023242"/>
    </source>
</evidence>
<keyword evidence="9" id="KW-0539">Nucleus</keyword>
<dbReference type="SUPFAM" id="SSF47095">
    <property type="entry name" value="HMG-box"/>
    <property type="match status" value="1"/>
</dbReference>
<evidence type="ECO:0000256" key="5">
    <source>
        <dbReference type="ARBA" id="ARBA00022490"/>
    </source>
</evidence>
<dbReference type="PANTHER" id="PTHR21358">
    <property type="entry name" value="PROTEIN MAELSTROM HOMOLOG"/>
    <property type="match status" value="1"/>
</dbReference>
<organism evidence="14 15">
    <name type="scientific">Anopheles stephensi</name>
    <name type="common">Indo-Pakistan malaria mosquito</name>
    <dbReference type="NCBI Taxonomy" id="30069"/>
    <lineage>
        <taxon>Eukaryota</taxon>
        <taxon>Metazoa</taxon>
        <taxon>Ecdysozoa</taxon>
        <taxon>Arthropoda</taxon>
        <taxon>Hexapoda</taxon>
        <taxon>Insecta</taxon>
        <taxon>Pterygota</taxon>
        <taxon>Neoptera</taxon>
        <taxon>Endopterygota</taxon>
        <taxon>Diptera</taxon>
        <taxon>Nematocera</taxon>
        <taxon>Culicoidea</taxon>
        <taxon>Culicidae</taxon>
        <taxon>Anophelinae</taxon>
        <taxon>Anopheles</taxon>
    </lineage>
</organism>
<feature type="region of interest" description="Disordered" evidence="11">
    <location>
        <begin position="50"/>
        <end position="91"/>
    </location>
</feature>
<evidence type="ECO:0000259" key="12">
    <source>
        <dbReference type="Pfam" id="PF09011"/>
    </source>
</evidence>